<evidence type="ECO:0000313" key="2">
    <source>
        <dbReference type="Proteomes" id="UP000548476"/>
    </source>
</evidence>
<protein>
    <recommendedName>
        <fullName evidence="3">tRNA-guanine(15) transglycosylase-like domain-containing protein</fullName>
    </recommendedName>
</protein>
<dbReference type="Proteomes" id="UP000548476">
    <property type="component" value="Unassembled WGS sequence"/>
</dbReference>
<sequence length="374" mass="41136">MGGRRRPVPWWPQAADVPLRALDGRVLTQLSARSRAWTESLAPRADTGHGGLVLTGEQGGRRLRELRANGFSAPILLDRGAYERAGARYDSPFEYGDGLHRVPLAAQLDAQRESGATVALTPTLFLDGGDIGSLVSVLSSTARLDRDDTVCLLPLHVGWLRSPHYAALRQSLGDIRIPTALTFGADRDPFASVEAARRLRELVEDHPGLCLLRTDLAGFDALTRGAGFTAMGATSGHRHAWIPYTAPTRRMGRRPPHVFLPELLGWKSGGTLARVFAGTAAPQCSCPTCDGRRIDRFTGLSEKLAREAATHALFHRNALLDQFHYVEPAYRADWWRIVCHDAVAGYRRWSSRWRSTSEFSPAPSALRFWATSSP</sequence>
<reference evidence="1 2" key="1">
    <citation type="submission" date="2020-08" db="EMBL/GenBank/DDBJ databases">
        <title>Genomic Encyclopedia of Type Strains, Phase IV (KMG-IV): sequencing the most valuable type-strain genomes for metagenomic binning, comparative biology and taxonomic classification.</title>
        <authorList>
            <person name="Goeker M."/>
        </authorList>
    </citation>
    <scope>NUCLEOTIDE SEQUENCE [LARGE SCALE GENOMIC DNA]</scope>
    <source>
        <strain evidence="1 2">YIM 65646</strain>
    </source>
</reference>
<dbReference type="RefSeq" id="WP_184789875.1">
    <property type="nucleotide sequence ID" value="NZ_BONT01000072.1"/>
</dbReference>
<comment type="caution">
    <text evidence="1">The sequence shown here is derived from an EMBL/GenBank/DDBJ whole genome shotgun (WGS) entry which is preliminary data.</text>
</comment>
<evidence type="ECO:0000313" key="1">
    <source>
        <dbReference type="EMBL" id="MBB6037038.1"/>
    </source>
</evidence>
<organism evidence="1 2">
    <name type="scientific">Phytomonospora endophytica</name>
    <dbReference type="NCBI Taxonomy" id="714109"/>
    <lineage>
        <taxon>Bacteria</taxon>
        <taxon>Bacillati</taxon>
        <taxon>Actinomycetota</taxon>
        <taxon>Actinomycetes</taxon>
        <taxon>Micromonosporales</taxon>
        <taxon>Micromonosporaceae</taxon>
        <taxon>Phytomonospora</taxon>
    </lineage>
</organism>
<accession>A0A841FTH5</accession>
<dbReference type="AlphaFoldDB" id="A0A841FTH5"/>
<evidence type="ECO:0008006" key="3">
    <source>
        <dbReference type="Google" id="ProtNLM"/>
    </source>
</evidence>
<name>A0A841FTH5_9ACTN</name>
<gene>
    <name evidence="1" type="ORF">HNR73_004911</name>
</gene>
<keyword evidence="2" id="KW-1185">Reference proteome</keyword>
<dbReference type="EMBL" id="JACHGT010000011">
    <property type="protein sequence ID" value="MBB6037038.1"/>
    <property type="molecule type" value="Genomic_DNA"/>
</dbReference>
<proteinExistence type="predicted"/>